<dbReference type="Pfam" id="PF07729">
    <property type="entry name" value="FCD"/>
    <property type="match status" value="1"/>
</dbReference>
<gene>
    <name evidence="5" type="ORF">ACFQ5P_16085</name>
</gene>
<dbReference type="PRINTS" id="PR00035">
    <property type="entry name" value="HTHGNTR"/>
</dbReference>
<dbReference type="RefSeq" id="WP_131572585.1">
    <property type="nucleotide sequence ID" value="NZ_CBCSAJ010000001.1"/>
</dbReference>
<evidence type="ECO:0000256" key="1">
    <source>
        <dbReference type="ARBA" id="ARBA00023015"/>
    </source>
</evidence>
<dbReference type="InterPro" id="IPR036390">
    <property type="entry name" value="WH_DNA-bd_sf"/>
</dbReference>
<dbReference type="PANTHER" id="PTHR43537:SF24">
    <property type="entry name" value="GLUCONATE OPERON TRANSCRIPTIONAL REPRESSOR"/>
    <property type="match status" value="1"/>
</dbReference>
<dbReference type="SUPFAM" id="SSF46785">
    <property type="entry name" value="Winged helix' DNA-binding domain"/>
    <property type="match status" value="1"/>
</dbReference>
<dbReference type="EMBL" id="JBHTOQ010000036">
    <property type="protein sequence ID" value="MFD1482816.1"/>
    <property type="molecule type" value="Genomic_DNA"/>
</dbReference>
<dbReference type="Gene3D" id="1.20.120.530">
    <property type="entry name" value="GntR ligand-binding domain-like"/>
    <property type="match status" value="1"/>
</dbReference>
<keyword evidence="2" id="KW-0238">DNA-binding</keyword>
<dbReference type="SUPFAM" id="SSF48008">
    <property type="entry name" value="GntR ligand-binding domain-like"/>
    <property type="match status" value="1"/>
</dbReference>
<comment type="caution">
    <text evidence="5">The sequence shown here is derived from an EMBL/GenBank/DDBJ whole genome shotgun (WGS) entry which is preliminary data.</text>
</comment>
<dbReference type="Pfam" id="PF00392">
    <property type="entry name" value="GntR"/>
    <property type="match status" value="1"/>
</dbReference>
<dbReference type="InterPro" id="IPR011711">
    <property type="entry name" value="GntR_C"/>
</dbReference>
<proteinExistence type="predicted"/>
<evidence type="ECO:0000313" key="6">
    <source>
        <dbReference type="Proteomes" id="UP001597302"/>
    </source>
</evidence>
<dbReference type="PROSITE" id="PS50949">
    <property type="entry name" value="HTH_GNTR"/>
    <property type="match status" value="1"/>
</dbReference>
<evidence type="ECO:0000259" key="4">
    <source>
        <dbReference type="PROSITE" id="PS50949"/>
    </source>
</evidence>
<dbReference type="InterPro" id="IPR000524">
    <property type="entry name" value="Tscrpt_reg_HTH_GntR"/>
</dbReference>
<evidence type="ECO:0000313" key="5">
    <source>
        <dbReference type="EMBL" id="MFD1482816.1"/>
    </source>
</evidence>
<keyword evidence="1" id="KW-0805">Transcription regulation</keyword>
<dbReference type="Proteomes" id="UP001597302">
    <property type="component" value="Unassembled WGS sequence"/>
</dbReference>
<dbReference type="InterPro" id="IPR008920">
    <property type="entry name" value="TF_FadR/GntR_C"/>
</dbReference>
<dbReference type="SMART" id="SM00895">
    <property type="entry name" value="FCD"/>
    <property type="match status" value="1"/>
</dbReference>
<protein>
    <submittedName>
        <fullName evidence="5">GntR family transcriptional regulator</fullName>
    </submittedName>
</protein>
<name>A0ABW4E269_9RHOB</name>
<keyword evidence="3" id="KW-0804">Transcription</keyword>
<accession>A0ABW4E269</accession>
<dbReference type="InterPro" id="IPR036388">
    <property type="entry name" value="WH-like_DNA-bd_sf"/>
</dbReference>
<organism evidence="5 6">
    <name type="scientific">Paracoccus nototheniae</name>
    <dbReference type="NCBI Taxonomy" id="2489002"/>
    <lineage>
        <taxon>Bacteria</taxon>
        <taxon>Pseudomonadati</taxon>
        <taxon>Pseudomonadota</taxon>
        <taxon>Alphaproteobacteria</taxon>
        <taxon>Rhodobacterales</taxon>
        <taxon>Paracoccaceae</taxon>
        <taxon>Paracoccus</taxon>
    </lineage>
</organism>
<dbReference type="CDD" id="cd07377">
    <property type="entry name" value="WHTH_GntR"/>
    <property type="match status" value="1"/>
</dbReference>
<evidence type="ECO:0000256" key="2">
    <source>
        <dbReference type="ARBA" id="ARBA00023125"/>
    </source>
</evidence>
<dbReference type="SMART" id="SM00345">
    <property type="entry name" value="HTH_GNTR"/>
    <property type="match status" value="1"/>
</dbReference>
<dbReference type="PANTHER" id="PTHR43537">
    <property type="entry name" value="TRANSCRIPTIONAL REGULATOR, GNTR FAMILY"/>
    <property type="match status" value="1"/>
</dbReference>
<keyword evidence="6" id="KW-1185">Reference proteome</keyword>
<evidence type="ECO:0000256" key="3">
    <source>
        <dbReference type="ARBA" id="ARBA00023163"/>
    </source>
</evidence>
<sequence>MTNDHLAGLRIDHVPQTLREIAVGRLRGAIVSGQLPSGYRLVERTLVDQLGVSRSVIREAIRYLEAEGLVELAPRSGPVVATLDWDRARQIYDIRLRLESAAAADCARHLDGASAVDLRAALARLERAQSAAEPQELIDATTRFYQVIFTTAGHHIAWEIVQRLNGRISRLRALTLASKERHVSGQARIRRIAEAILARDAAGAARAVEDHLTEASAIANRLLAEEMRLTAGGAGA</sequence>
<reference evidence="6" key="1">
    <citation type="journal article" date="2019" name="Int. J. Syst. Evol. Microbiol.">
        <title>The Global Catalogue of Microorganisms (GCM) 10K type strain sequencing project: providing services to taxonomists for standard genome sequencing and annotation.</title>
        <authorList>
            <consortium name="The Broad Institute Genomics Platform"/>
            <consortium name="The Broad Institute Genome Sequencing Center for Infectious Disease"/>
            <person name="Wu L."/>
            <person name="Ma J."/>
        </authorList>
    </citation>
    <scope>NUCLEOTIDE SEQUENCE [LARGE SCALE GENOMIC DNA]</scope>
    <source>
        <strain evidence="6">CCM 8875</strain>
    </source>
</reference>
<feature type="domain" description="HTH gntR-type" evidence="4">
    <location>
        <begin position="16"/>
        <end position="83"/>
    </location>
</feature>
<dbReference type="Gene3D" id="1.10.10.10">
    <property type="entry name" value="Winged helix-like DNA-binding domain superfamily/Winged helix DNA-binding domain"/>
    <property type="match status" value="1"/>
</dbReference>